<dbReference type="EMBL" id="GBRH01281482">
    <property type="protein sequence ID" value="JAD16413.1"/>
    <property type="molecule type" value="Transcribed_RNA"/>
</dbReference>
<dbReference type="AlphaFoldDB" id="A0A0A9PR48"/>
<sequence length="42" mass="5023">MDVHYVMPLRHCSIIFFLEHVGELCIFIFKRERDRTTSSTPP</sequence>
<name>A0A0A9PR48_ARUDO</name>
<accession>A0A0A9PR48</accession>
<reference evidence="1" key="2">
    <citation type="journal article" date="2015" name="Data Brief">
        <title>Shoot transcriptome of the giant reed, Arundo donax.</title>
        <authorList>
            <person name="Barrero R.A."/>
            <person name="Guerrero F.D."/>
            <person name="Moolhuijzen P."/>
            <person name="Goolsby J.A."/>
            <person name="Tidwell J."/>
            <person name="Bellgard S.E."/>
            <person name="Bellgard M.I."/>
        </authorList>
    </citation>
    <scope>NUCLEOTIDE SEQUENCE</scope>
    <source>
        <tissue evidence="1">Shoot tissue taken approximately 20 cm above the soil surface</tissue>
    </source>
</reference>
<reference evidence="1" key="1">
    <citation type="submission" date="2014-09" db="EMBL/GenBank/DDBJ databases">
        <authorList>
            <person name="Magalhaes I.L.F."/>
            <person name="Oliveira U."/>
            <person name="Santos F.R."/>
            <person name="Vidigal T.H.D.A."/>
            <person name="Brescovit A.D."/>
            <person name="Santos A.J."/>
        </authorList>
    </citation>
    <scope>NUCLEOTIDE SEQUENCE</scope>
    <source>
        <tissue evidence="1">Shoot tissue taken approximately 20 cm above the soil surface</tissue>
    </source>
</reference>
<proteinExistence type="predicted"/>
<protein>
    <submittedName>
        <fullName evidence="1">Uncharacterized protein</fullName>
    </submittedName>
</protein>
<organism evidence="1">
    <name type="scientific">Arundo donax</name>
    <name type="common">Giant reed</name>
    <name type="synonym">Donax arundinaceus</name>
    <dbReference type="NCBI Taxonomy" id="35708"/>
    <lineage>
        <taxon>Eukaryota</taxon>
        <taxon>Viridiplantae</taxon>
        <taxon>Streptophyta</taxon>
        <taxon>Embryophyta</taxon>
        <taxon>Tracheophyta</taxon>
        <taxon>Spermatophyta</taxon>
        <taxon>Magnoliopsida</taxon>
        <taxon>Liliopsida</taxon>
        <taxon>Poales</taxon>
        <taxon>Poaceae</taxon>
        <taxon>PACMAD clade</taxon>
        <taxon>Arundinoideae</taxon>
        <taxon>Arundineae</taxon>
        <taxon>Arundo</taxon>
    </lineage>
</organism>
<evidence type="ECO:0000313" key="1">
    <source>
        <dbReference type="EMBL" id="JAD16413.1"/>
    </source>
</evidence>